<feature type="domain" description="Radical SAM core" evidence="6">
    <location>
        <begin position="233"/>
        <end position="456"/>
    </location>
</feature>
<name>R9A2J6_9LEPT</name>
<dbReference type="AlphaFoldDB" id="R9A2J6"/>
<dbReference type="PROSITE" id="PS51918">
    <property type="entry name" value="RADICAL_SAM"/>
    <property type="match status" value="1"/>
</dbReference>
<keyword evidence="5" id="KW-0411">Iron-sulfur</keyword>
<dbReference type="GO" id="GO:0051536">
    <property type="term" value="F:iron-sulfur cluster binding"/>
    <property type="evidence" value="ECO:0007669"/>
    <property type="project" value="UniProtKB-KW"/>
</dbReference>
<evidence type="ECO:0000256" key="4">
    <source>
        <dbReference type="ARBA" id="ARBA00023004"/>
    </source>
</evidence>
<evidence type="ECO:0000259" key="6">
    <source>
        <dbReference type="PROSITE" id="PS51918"/>
    </source>
</evidence>
<gene>
    <name evidence="7" type="ORF">LEP1GSC195_3121</name>
</gene>
<dbReference type="SFLD" id="SFLDG01067">
    <property type="entry name" value="SPASM/twitch_domain_containing"/>
    <property type="match status" value="1"/>
</dbReference>
<dbReference type="SUPFAM" id="SSF102114">
    <property type="entry name" value="Radical SAM enzymes"/>
    <property type="match status" value="1"/>
</dbReference>
<sequence>MMMNRKDYNPSFAVVYLDSQSIQFLNQNFKVELWEEFVNRLTKVFPGIQIHINSNTLLSEKIHSSSLKDKLKLHDDVSKEHEFLLKLGQLLPESQFKDPDWDEVCFLYFTGISPLLDSHLTEKAWMRHKNFFSQYSYSENLPQGLTPTIITREFLTSLPDTLATDVHSFFLKNINQYDVDIFFQAPDLRQLRLDFRLASFRSLTLIQGLLSLGEVLPYENLLPKLKEKPELFRSAPSYLEWEIYKGCELKCTFCPREFIDTTNDGSFVSLEDVKNTISKLNSELSSPLTISLSGNGEPLLHPEFNSVITEILKLELLTELIIETALYTNTESLLSLVASLNPSEKEKLCVIVNVTTLKPEVYKSLYGKSELENVLKTIDLLAEILPSKSLHVQMIKMKEVEDEIDPYFTFFEKKGINIILQKYNTFATQLPERRVSDLTPIHRDYCWHLVRDLSVSVNGNVSICKQNQTEIIGNLYSESLRDIWRKGLDFFKYSFSGEHGKIPAPCLNCDEWYTFNA</sequence>
<dbReference type="Pfam" id="PF13186">
    <property type="entry name" value="SPASM"/>
    <property type="match status" value="1"/>
</dbReference>
<keyword evidence="3" id="KW-0479">Metal-binding</keyword>
<dbReference type="InterPro" id="IPR013785">
    <property type="entry name" value="Aldolase_TIM"/>
</dbReference>
<dbReference type="Proteomes" id="UP000013984">
    <property type="component" value="Unassembled WGS sequence"/>
</dbReference>
<comment type="cofactor">
    <cofactor evidence="1">
        <name>[4Fe-4S] cluster</name>
        <dbReference type="ChEBI" id="CHEBI:49883"/>
    </cofactor>
</comment>
<reference evidence="7" key="1">
    <citation type="submission" date="2013-04" db="EMBL/GenBank/DDBJ databases">
        <authorList>
            <person name="Harkins D.M."/>
            <person name="Durkin A.S."/>
            <person name="Brinkac L.M."/>
            <person name="Haft D.H."/>
            <person name="Selengut J.D."/>
            <person name="Sanka R."/>
            <person name="DePew J."/>
            <person name="Purushe J."/>
            <person name="Galloway R.L."/>
            <person name="Vinetz J.M."/>
            <person name="Sutton G.G."/>
            <person name="Nierman W.C."/>
            <person name="Fouts D.E."/>
        </authorList>
    </citation>
    <scope>NUCLEOTIDE SEQUENCE [LARGE SCALE GENOMIC DNA]</scope>
    <source>
        <strain evidence="7">CDC</strain>
    </source>
</reference>
<dbReference type="SFLD" id="SFLDS00029">
    <property type="entry name" value="Radical_SAM"/>
    <property type="match status" value="1"/>
</dbReference>
<dbReference type="GO" id="GO:0046872">
    <property type="term" value="F:metal ion binding"/>
    <property type="evidence" value="ECO:0007669"/>
    <property type="project" value="UniProtKB-KW"/>
</dbReference>
<comment type="caution">
    <text evidence="7">The sequence shown here is derived from an EMBL/GenBank/DDBJ whole genome shotgun (WGS) entry which is preliminary data.</text>
</comment>
<keyword evidence="2" id="KW-0949">S-adenosyl-L-methionine</keyword>
<keyword evidence="4" id="KW-0408">Iron</keyword>
<protein>
    <submittedName>
        <fullName evidence="7">Spiro-SPASM protein</fullName>
    </submittedName>
</protein>
<evidence type="ECO:0000256" key="3">
    <source>
        <dbReference type="ARBA" id="ARBA00022723"/>
    </source>
</evidence>
<dbReference type="InterPro" id="IPR027608">
    <property type="entry name" value="Spiro_SPASM"/>
</dbReference>
<evidence type="ECO:0000256" key="2">
    <source>
        <dbReference type="ARBA" id="ARBA00022691"/>
    </source>
</evidence>
<dbReference type="NCBIfam" id="TIGR04321">
    <property type="entry name" value="spiroSPASM"/>
    <property type="match status" value="1"/>
</dbReference>
<dbReference type="InterPro" id="IPR058240">
    <property type="entry name" value="rSAM_sf"/>
</dbReference>
<proteinExistence type="predicted"/>
<dbReference type="CDD" id="cd21109">
    <property type="entry name" value="SPASM"/>
    <property type="match status" value="1"/>
</dbReference>
<dbReference type="InterPro" id="IPR023885">
    <property type="entry name" value="4Fe4S-binding_SPASM_dom"/>
</dbReference>
<dbReference type="InterPro" id="IPR050377">
    <property type="entry name" value="Radical_SAM_PqqE_MftC-like"/>
</dbReference>
<organism evidence="7 8">
    <name type="scientific">Leptospira wolbachii serovar Codice str. CDC</name>
    <dbReference type="NCBI Taxonomy" id="1218599"/>
    <lineage>
        <taxon>Bacteria</taxon>
        <taxon>Pseudomonadati</taxon>
        <taxon>Spirochaetota</taxon>
        <taxon>Spirochaetia</taxon>
        <taxon>Leptospirales</taxon>
        <taxon>Leptospiraceae</taxon>
        <taxon>Leptospira</taxon>
    </lineage>
</organism>
<dbReference type="GO" id="GO:0003824">
    <property type="term" value="F:catalytic activity"/>
    <property type="evidence" value="ECO:0007669"/>
    <property type="project" value="InterPro"/>
</dbReference>
<dbReference type="PANTHER" id="PTHR11228">
    <property type="entry name" value="RADICAL SAM DOMAIN PROTEIN"/>
    <property type="match status" value="1"/>
</dbReference>
<dbReference type="CDD" id="cd01335">
    <property type="entry name" value="Radical_SAM"/>
    <property type="match status" value="1"/>
</dbReference>
<evidence type="ECO:0000313" key="8">
    <source>
        <dbReference type="Proteomes" id="UP000013984"/>
    </source>
</evidence>
<accession>R9A2J6</accession>
<dbReference type="InterPro" id="IPR007197">
    <property type="entry name" value="rSAM"/>
</dbReference>
<evidence type="ECO:0000313" key="7">
    <source>
        <dbReference type="EMBL" id="EOQ96428.1"/>
    </source>
</evidence>
<dbReference type="Pfam" id="PF04055">
    <property type="entry name" value="Radical_SAM"/>
    <property type="match status" value="1"/>
</dbReference>
<dbReference type="Gene3D" id="3.20.20.70">
    <property type="entry name" value="Aldolase class I"/>
    <property type="match status" value="1"/>
</dbReference>
<dbReference type="EMBL" id="AOGZ02000014">
    <property type="protein sequence ID" value="EOQ96428.1"/>
    <property type="molecule type" value="Genomic_DNA"/>
</dbReference>
<dbReference type="STRING" id="1218599.LEP1GSC195_3121"/>
<keyword evidence="8" id="KW-1185">Reference proteome</keyword>
<dbReference type="PANTHER" id="PTHR11228:SF7">
    <property type="entry name" value="PQQA PEPTIDE CYCLASE"/>
    <property type="match status" value="1"/>
</dbReference>
<evidence type="ECO:0000256" key="5">
    <source>
        <dbReference type="ARBA" id="ARBA00023014"/>
    </source>
</evidence>
<evidence type="ECO:0000256" key="1">
    <source>
        <dbReference type="ARBA" id="ARBA00001966"/>
    </source>
</evidence>